<dbReference type="EMBL" id="JBJXBP010000008">
    <property type="protein sequence ID" value="KAL3812951.1"/>
    <property type="molecule type" value="Genomic_DNA"/>
</dbReference>
<keyword evidence="3" id="KW-1185">Reference proteome</keyword>
<comment type="caution">
    <text evidence="2">The sequence shown here is derived from an EMBL/GenBank/DDBJ whole genome shotgun (WGS) entry which is preliminary data.</text>
</comment>
<evidence type="ECO:0000256" key="1">
    <source>
        <dbReference type="SAM" id="MobiDB-lite"/>
    </source>
</evidence>
<dbReference type="Proteomes" id="UP001634393">
    <property type="component" value="Unassembled WGS sequence"/>
</dbReference>
<organism evidence="2 3">
    <name type="scientific">Penstemon smallii</name>
    <dbReference type="NCBI Taxonomy" id="265156"/>
    <lineage>
        <taxon>Eukaryota</taxon>
        <taxon>Viridiplantae</taxon>
        <taxon>Streptophyta</taxon>
        <taxon>Embryophyta</taxon>
        <taxon>Tracheophyta</taxon>
        <taxon>Spermatophyta</taxon>
        <taxon>Magnoliopsida</taxon>
        <taxon>eudicotyledons</taxon>
        <taxon>Gunneridae</taxon>
        <taxon>Pentapetalae</taxon>
        <taxon>asterids</taxon>
        <taxon>lamiids</taxon>
        <taxon>Lamiales</taxon>
        <taxon>Plantaginaceae</taxon>
        <taxon>Cheloneae</taxon>
        <taxon>Penstemon</taxon>
    </lineage>
</organism>
<protein>
    <submittedName>
        <fullName evidence="2">Uncharacterized protein</fullName>
    </submittedName>
</protein>
<evidence type="ECO:0000313" key="3">
    <source>
        <dbReference type="Proteomes" id="UP001634393"/>
    </source>
</evidence>
<feature type="region of interest" description="Disordered" evidence="1">
    <location>
        <begin position="37"/>
        <end position="61"/>
    </location>
</feature>
<accession>A0ABD3RQK3</accession>
<name>A0ABD3RQK3_9LAMI</name>
<proteinExistence type="predicted"/>
<gene>
    <name evidence="2" type="ORF">ACJIZ3_014219</name>
</gene>
<sequence>MEIAVISDTISSIACSAQSLGFSNFLLKRPHNVLPLSDASSDQPPPPFHVSAASTPSTRTLTRPRLRKTRRVKRKIVTDDDGVDNRFFTFNDGGVFSNGDGYFGSGGGGKGWNFGGYGGSNWEEFPDDSIPDPAFDVVYEVLCWIAMSNCLHFAYKKVVRFAADGFGDREKVQMGLTPVC</sequence>
<reference evidence="2 3" key="1">
    <citation type="submission" date="2024-12" db="EMBL/GenBank/DDBJ databases">
        <title>The unique morphological basis and parallel evolutionary history of personate flowers in Penstemon.</title>
        <authorList>
            <person name="Depatie T.H."/>
            <person name="Wessinger C.A."/>
        </authorList>
    </citation>
    <scope>NUCLEOTIDE SEQUENCE [LARGE SCALE GENOMIC DNA]</scope>
    <source>
        <strain evidence="2">WTNN_2</strain>
        <tissue evidence="2">Leaf</tissue>
    </source>
</reference>
<dbReference type="PANTHER" id="PTHR36751">
    <property type="entry name" value="F3E22.8 PROTEIN"/>
    <property type="match status" value="1"/>
</dbReference>
<evidence type="ECO:0000313" key="2">
    <source>
        <dbReference type="EMBL" id="KAL3812951.1"/>
    </source>
</evidence>
<dbReference type="PANTHER" id="PTHR36751:SF1">
    <property type="entry name" value="F3E22.8 PROTEIN"/>
    <property type="match status" value="1"/>
</dbReference>
<dbReference type="AlphaFoldDB" id="A0ABD3RQK3"/>